<evidence type="ECO:0000256" key="5">
    <source>
        <dbReference type="ARBA" id="ARBA00022842"/>
    </source>
</evidence>
<organism evidence="8 9">
    <name type="scientific">Methanobrevibacter olleyae</name>
    <dbReference type="NCBI Taxonomy" id="294671"/>
    <lineage>
        <taxon>Archaea</taxon>
        <taxon>Methanobacteriati</taxon>
        <taxon>Methanobacteriota</taxon>
        <taxon>Methanomada group</taxon>
        <taxon>Methanobacteria</taxon>
        <taxon>Methanobacteriales</taxon>
        <taxon>Methanobacteriaceae</taxon>
        <taxon>Methanobrevibacter</taxon>
    </lineage>
</organism>
<dbReference type="PANTHER" id="PTHR48090">
    <property type="entry name" value="UNDECAPRENYL-PHOSPHATE 4-DEOXY-4-FORMAMIDO-L-ARABINOSE TRANSFERASE-RELATED"/>
    <property type="match status" value="1"/>
</dbReference>
<keyword evidence="3" id="KW-0328">Glycosyltransferase</keyword>
<dbReference type="InterPro" id="IPR029044">
    <property type="entry name" value="Nucleotide-diphossugar_trans"/>
</dbReference>
<dbReference type="Gene3D" id="3.90.550.10">
    <property type="entry name" value="Spore Coat Polysaccharide Biosynthesis Protein SpsA, Chain A"/>
    <property type="match status" value="1"/>
</dbReference>
<evidence type="ECO:0000256" key="3">
    <source>
        <dbReference type="ARBA" id="ARBA00022676"/>
    </source>
</evidence>
<feature type="transmembrane region" description="Helical" evidence="6">
    <location>
        <begin position="275"/>
        <end position="294"/>
    </location>
</feature>
<sequence length="573" mass="63883">MSWLLVILVFLLASIKTTKVSDKSVSIVIPAYNEEATVAKVVSVARKLSYVDEVIVVDDGSTDRTVEEAENAGATVIRHIMNEGKGSAIKTGFKYSHGDIVAFIDADVSNFTSEKIDKIIRPILEDRTDITKTKFARESGRVTELTAKPLLGFFFPELDYEQPLSGQFAGKRSALSKIRFEKDYGVDVGIVLDADVHGIKILEVDIGEICHDMSPLADLNKMANEVVRTIIDRAVEYGRVTMMDKLGNYIRMAIMGLSLIILGLFMIFFVPFIPVFVSVFVAFIGIVLTVFYFLRIIRRSIPILKKSNTRASLQSFVRMHFPLIVAGLILILMLSTFLSAASFDDGKISVELTSRNFVYAPSDHNQQTISVRGPYTIDSALENETDILRIPDDALSTLEMSVNDTMIIDGKSYNVNETKEGDSVNRFRLPSKVKEELDLSDGEVIPNSHLTEAFQNITVMHNIQFNNLSDVMEGFVEFEISPRSTNASFFNLTLGNESILSSVGNFENGSSYSISYDGNIMCTFDYDDVMNGNFTFSFDGKDGMIEFSNRNSTSIRNYVSSDKDSFVQLRSLE</sequence>
<evidence type="ECO:0000256" key="1">
    <source>
        <dbReference type="ARBA" id="ARBA00001946"/>
    </source>
</evidence>
<keyword evidence="5" id="KW-0460">Magnesium</keyword>
<dbReference type="GO" id="GO:0016757">
    <property type="term" value="F:glycosyltransferase activity"/>
    <property type="evidence" value="ECO:0007669"/>
    <property type="project" value="UniProtKB-KW"/>
</dbReference>
<dbReference type="EMBL" id="SUTG01000003">
    <property type="protein sequence ID" value="MBE6511756.1"/>
    <property type="molecule type" value="Genomic_DNA"/>
</dbReference>
<evidence type="ECO:0000259" key="7">
    <source>
        <dbReference type="Pfam" id="PF00535"/>
    </source>
</evidence>
<name>A0A8T3VUU0_METOL</name>
<evidence type="ECO:0000256" key="6">
    <source>
        <dbReference type="SAM" id="Phobius"/>
    </source>
</evidence>
<evidence type="ECO:0000313" key="9">
    <source>
        <dbReference type="Proteomes" id="UP000732619"/>
    </source>
</evidence>
<evidence type="ECO:0000256" key="2">
    <source>
        <dbReference type="ARBA" id="ARBA00006739"/>
    </source>
</evidence>
<dbReference type="InterPro" id="IPR001173">
    <property type="entry name" value="Glyco_trans_2-like"/>
</dbReference>
<evidence type="ECO:0000256" key="4">
    <source>
        <dbReference type="ARBA" id="ARBA00022679"/>
    </source>
</evidence>
<evidence type="ECO:0000313" key="8">
    <source>
        <dbReference type="EMBL" id="MBE6511756.1"/>
    </source>
</evidence>
<dbReference type="PANTHER" id="PTHR48090:SF10">
    <property type="entry name" value="GLUCOSYL-3-PHOSPHOGLYCERATE SYNTHASE"/>
    <property type="match status" value="1"/>
</dbReference>
<dbReference type="InterPro" id="IPR050256">
    <property type="entry name" value="Glycosyltransferase_2"/>
</dbReference>
<comment type="similarity">
    <text evidence="2">Belongs to the glycosyltransferase 2 family.</text>
</comment>
<protein>
    <submittedName>
        <fullName evidence="8">Glycosyltransferase</fullName>
    </submittedName>
</protein>
<reference evidence="8" key="1">
    <citation type="submission" date="2019-04" db="EMBL/GenBank/DDBJ databases">
        <title>Evolution of Biomass-Degrading Anaerobic Consortia Revealed by Metagenomics.</title>
        <authorList>
            <person name="Peng X."/>
        </authorList>
    </citation>
    <scope>NUCLEOTIDE SEQUENCE</scope>
    <source>
        <strain evidence="8">SIG14</strain>
    </source>
</reference>
<dbReference type="SUPFAM" id="SSF53448">
    <property type="entry name" value="Nucleotide-diphospho-sugar transferases"/>
    <property type="match status" value="1"/>
</dbReference>
<keyword evidence="6" id="KW-0812">Transmembrane</keyword>
<keyword evidence="6" id="KW-1133">Transmembrane helix</keyword>
<gene>
    <name evidence="8" type="ORF">E7Z75_01205</name>
</gene>
<keyword evidence="6" id="KW-0472">Membrane</keyword>
<feature type="transmembrane region" description="Helical" evidence="6">
    <location>
        <begin position="315"/>
        <end position="338"/>
    </location>
</feature>
<feature type="domain" description="Glycosyltransferase 2-like" evidence="7">
    <location>
        <begin position="26"/>
        <end position="149"/>
    </location>
</feature>
<dbReference type="Pfam" id="PF00535">
    <property type="entry name" value="Glycos_transf_2"/>
    <property type="match status" value="1"/>
</dbReference>
<dbReference type="AlphaFoldDB" id="A0A8T3VUU0"/>
<comment type="caution">
    <text evidence="8">The sequence shown here is derived from an EMBL/GenBank/DDBJ whole genome shotgun (WGS) entry which is preliminary data.</text>
</comment>
<accession>A0A8T3VUU0</accession>
<proteinExistence type="inferred from homology"/>
<dbReference type="CDD" id="cd04179">
    <property type="entry name" value="DPM_DPG-synthase_like"/>
    <property type="match status" value="1"/>
</dbReference>
<comment type="cofactor">
    <cofactor evidence="1">
        <name>Mg(2+)</name>
        <dbReference type="ChEBI" id="CHEBI:18420"/>
    </cofactor>
</comment>
<feature type="transmembrane region" description="Helical" evidence="6">
    <location>
        <begin position="249"/>
        <end position="269"/>
    </location>
</feature>
<dbReference type="Proteomes" id="UP000732619">
    <property type="component" value="Unassembled WGS sequence"/>
</dbReference>
<keyword evidence="4" id="KW-0808">Transferase</keyword>